<accession>A0A9Q4AYQ8</accession>
<reference evidence="3" key="1">
    <citation type="submission" date="2020-06" db="EMBL/GenBank/DDBJ databases">
        <title>Insight into the genomes of haloalkaliphilic bacilli from Kenyan soda lakes.</title>
        <authorList>
            <person name="Mwirichia R."/>
            <person name="Villamizar G.C."/>
            <person name="Poehlein A."/>
            <person name="Mugweru J."/>
            <person name="Kipnyargis A."/>
            <person name="Kiplimo D."/>
            <person name="Orwa P."/>
            <person name="Daniel R."/>
        </authorList>
    </citation>
    <scope>NUCLEOTIDE SEQUENCE</scope>
    <source>
        <strain evidence="3">B1096_S55</strain>
    </source>
</reference>
<keyword evidence="1" id="KW-0238">DNA-binding</keyword>
<dbReference type="RefSeq" id="WP_257819980.1">
    <property type="nucleotide sequence ID" value="NZ_JABXYM010000001.1"/>
</dbReference>
<dbReference type="NCBIfam" id="NF005061">
    <property type="entry name" value="PRK06474.1"/>
    <property type="match status" value="1"/>
</dbReference>
<dbReference type="Gene3D" id="6.10.140.2180">
    <property type="match status" value="1"/>
</dbReference>
<dbReference type="AlphaFoldDB" id="A0A9Q4AYQ8"/>
<proteinExistence type="predicted"/>
<dbReference type="InterPro" id="IPR001845">
    <property type="entry name" value="HTH_ArsR_DNA-bd_dom"/>
</dbReference>
<dbReference type="InterPro" id="IPR011991">
    <property type="entry name" value="ArsR-like_HTH"/>
</dbReference>
<sequence>MKQRKIDVVLHPIRMQLIQALIKKPMTVQELLNDLQGVAQATLYRHLNLLKDHHIIRIKEERQVRGAVEKTYELLEGAAIISAEEAETITKEEHQRYFLRYFAMILKQFDDYLEGDVNMEQDGFGYTQIELALTDEEFQSFTLEFSELLKRYGNKMNSQARKRTLSTILLPEKKGGGEKNDRSD</sequence>
<dbReference type="EMBL" id="JABXYM010000001">
    <property type="protein sequence ID" value="MCR6095286.1"/>
    <property type="molecule type" value="Genomic_DNA"/>
</dbReference>
<dbReference type="SUPFAM" id="SSF46785">
    <property type="entry name" value="Winged helix' DNA-binding domain"/>
    <property type="match status" value="1"/>
</dbReference>
<dbReference type="Proteomes" id="UP001057753">
    <property type="component" value="Unassembled WGS sequence"/>
</dbReference>
<comment type="caution">
    <text evidence="3">The sequence shown here is derived from an EMBL/GenBank/DDBJ whole genome shotgun (WGS) entry which is preliminary data.</text>
</comment>
<dbReference type="Gene3D" id="1.10.10.10">
    <property type="entry name" value="Winged helix-like DNA-binding domain superfamily/Winged helix DNA-binding domain"/>
    <property type="match status" value="1"/>
</dbReference>
<name>A0A9Q4AYQ8_SALAG</name>
<gene>
    <name evidence="3" type="ORF">HXA33_01905</name>
</gene>
<dbReference type="GO" id="GO:0003677">
    <property type="term" value="F:DNA binding"/>
    <property type="evidence" value="ECO:0007669"/>
    <property type="project" value="UniProtKB-KW"/>
</dbReference>
<dbReference type="Pfam" id="PF12840">
    <property type="entry name" value="HTH_20"/>
    <property type="match status" value="1"/>
</dbReference>
<dbReference type="InterPro" id="IPR036388">
    <property type="entry name" value="WH-like_DNA-bd_sf"/>
</dbReference>
<evidence type="ECO:0000313" key="4">
    <source>
        <dbReference type="Proteomes" id="UP001057753"/>
    </source>
</evidence>
<dbReference type="CDD" id="cd00090">
    <property type="entry name" value="HTH_ARSR"/>
    <property type="match status" value="1"/>
</dbReference>
<dbReference type="SMART" id="SM00418">
    <property type="entry name" value="HTH_ARSR"/>
    <property type="match status" value="1"/>
</dbReference>
<dbReference type="InterPro" id="IPR036390">
    <property type="entry name" value="WH_DNA-bd_sf"/>
</dbReference>
<evidence type="ECO:0000256" key="1">
    <source>
        <dbReference type="ARBA" id="ARBA00023125"/>
    </source>
</evidence>
<evidence type="ECO:0000313" key="3">
    <source>
        <dbReference type="EMBL" id="MCR6095286.1"/>
    </source>
</evidence>
<evidence type="ECO:0000259" key="2">
    <source>
        <dbReference type="SMART" id="SM00418"/>
    </source>
</evidence>
<keyword evidence="4" id="KW-1185">Reference proteome</keyword>
<dbReference type="GO" id="GO:0003700">
    <property type="term" value="F:DNA-binding transcription factor activity"/>
    <property type="evidence" value="ECO:0007669"/>
    <property type="project" value="InterPro"/>
</dbReference>
<feature type="domain" description="HTH arsR-type" evidence="2">
    <location>
        <begin position="4"/>
        <end position="85"/>
    </location>
</feature>
<organism evidence="3 4">
    <name type="scientific">Salipaludibacillus agaradhaerens</name>
    <name type="common">Bacillus agaradhaerens</name>
    <dbReference type="NCBI Taxonomy" id="76935"/>
    <lineage>
        <taxon>Bacteria</taxon>
        <taxon>Bacillati</taxon>
        <taxon>Bacillota</taxon>
        <taxon>Bacilli</taxon>
        <taxon>Bacillales</taxon>
        <taxon>Bacillaceae</taxon>
    </lineage>
</organism>
<protein>
    <submittedName>
        <fullName evidence="3">Helix-turn-helix domain-containing protein</fullName>
    </submittedName>
</protein>